<dbReference type="Proteomes" id="UP000254051">
    <property type="component" value="Unassembled WGS sequence"/>
</dbReference>
<proteinExistence type="predicted"/>
<sequence>MVSEKVVVKNKSGIHARPAGELAAVAKKCNSDVIILTGNKIVNPKSILNLMAATIHKGTEITVQCSGDTEKEDLKMMIDAINSGLGEDE</sequence>
<dbReference type="Gene3D" id="3.30.1340.10">
    <property type="entry name" value="HPr-like"/>
    <property type="match status" value="1"/>
</dbReference>
<name>A0A315ZVS8_9FIRM</name>
<dbReference type="GO" id="GO:0009401">
    <property type="term" value="P:phosphoenolpyruvate-dependent sugar phosphotransferase system"/>
    <property type="evidence" value="ECO:0007669"/>
    <property type="project" value="UniProtKB-KW"/>
</dbReference>
<dbReference type="GO" id="GO:0005737">
    <property type="term" value="C:cytoplasm"/>
    <property type="evidence" value="ECO:0007669"/>
    <property type="project" value="UniProtKB-SubCell"/>
</dbReference>
<dbReference type="SUPFAM" id="SSF55594">
    <property type="entry name" value="HPr-like"/>
    <property type="match status" value="1"/>
</dbReference>
<evidence type="ECO:0000256" key="3">
    <source>
        <dbReference type="ARBA" id="ARBA00022683"/>
    </source>
</evidence>
<keyword evidence="3" id="KW-0598">Phosphotransferase system</keyword>
<feature type="domain" description="HPr" evidence="4">
    <location>
        <begin position="1"/>
        <end position="88"/>
    </location>
</feature>
<keyword evidence="6" id="KW-1185">Reference proteome</keyword>
<organism evidence="5 6">
    <name type="scientific">Faecalicatena contorta</name>
    <dbReference type="NCBI Taxonomy" id="39482"/>
    <lineage>
        <taxon>Bacteria</taxon>
        <taxon>Bacillati</taxon>
        <taxon>Bacillota</taxon>
        <taxon>Clostridia</taxon>
        <taxon>Lachnospirales</taxon>
        <taxon>Lachnospiraceae</taxon>
        <taxon>Faecalicatena</taxon>
    </lineage>
</organism>
<accession>A0A315ZVS8</accession>
<protein>
    <submittedName>
        <fullName evidence="5">Phosphocarrier protein</fullName>
    </submittedName>
</protein>
<dbReference type="OrthoDB" id="9809047at2"/>
<gene>
    <name evidence="5" type="ORF">SAMN05216529_109120</name>
</gene>
<dbReference type="InterPro" id="IPR050399">
    <property type="entry name" value="HPr"/>
</dbReference>
<dbReference type="CDD" id="cd00367">
    <property type="entry name" value="PTS-HPr_like"/>
    <property type="match status" value="1"/>
</dbReference>
<dbReference type="Pfam" id="PF00381">
    <property type="entry name" value="PTS-HPr"/>
    <property type="match status" value="1"/>
</dbReference>
<evidence type="ECO:0000256" key="1">
    <source>
        <dbReference type="ARBA" id="ARBA00004496"/>
    </source>
</evidence>
<evidence type="ECO:0000256" key="2">
    <source>
        <dbReference type="ARBA" id="ARBA00022490"/>
    </source>
</evidence>
<dbReference type="PANTHER" id="PTHR33705">
    <property type="entry name" value="PHOSPHOCARRIER PROTEIN HPR"/>
    <property type="match status" value="1"/>
</dbReference>
<evidence type="ECO:0000313" key="5">
    <source>
        <dbReference type="EMBL" id="SUQ15068.1"/>
    </source>
</evidence>
<dbReference type="InterPro" id="IPR000032">
    <property type="entry name" value="HPr-like"/>
</dbReference>
<dbReference type="EMBL" id="UHJJ01000009">
    <property type="protein sequence ID" value="SUQ15068.1"/>
    <property type="molecule type" value="Genomic_DNA"/>
</dbReference>
<dbReference type="PROSITE" id="PS51350">
    <property type="entry name" value="PTS_HPR_DOM"/>
    <property type="match status" value="1"/>
</dbReference>
<comment type="subcellular location">
    <subcellularLocation>
        <location evidence="1">Cytoplasm</location>
    </subcellularLocation>
</comment>
<evidence type="ECO:0000313" key="6">
    <source>
        <dbReference type="Proteomes" id="UP000254051"/>
    </source>
</evidence>
<dbReference type="PRINTS" id="PR00107">
    <property type="entry name" value="PHOSPHOCPHPR"/>
</dbReference>
<keyword evidence="2" id="KW-0963">Cytoplasm</keyword>
<dbReference type="NCBIfam" id="TIGR01003">
    <property type="entry name" value="PTS_HPr_family"/>
    <property type="match status" value="1"/>
</dbReference>
<dbReference type="AlphaFoldDB" id="A0A315ZVS8"/>
<dbReference type="PANTHER" id="PTHR33705:SF2">
    <property type="entry name" value="PHOSPHOCARRIER PROTEIN NPR"/>
    <property type="match status" value="1"/>
</dbReference>
<dbReference type="RefSeq" id="WP_109712540.1">
    <property type="nucleotide sequence ID" value="NZ_QGDS01000009.1"/>
</dbReference>
<dbReference type="InterPro" id="IPR035895">
    <property type="entry name" value="HPr-like_sf"/>
</dbReference>
<evidence type="ECO:0000259" key="4">
    <source>
        <dbReference type="PROSITE" id="PS51350"/>
    </source>
</evidence>
<reference evidence="6" key="1">
    <citation type="submission" date="2017-07" db="EMBL/GenBank/DDBJ databases">
        <authorList>
            <person name="Varghese N."/>
            <person name="Submissions S."/>
        </authorList>
    </citation>
    <scope>NUCLEOTIDE SEQUENCE [LARGE SCALE GENOMIC DNA]</scope>
    <source>
        <strain evidence="6">NLAE-zl-C134</strain>
    </source>
</reference>